<dbReference type="PANTHER" id="PTHR43335">
    <property type="entry name" value="ABC TRANSPORTER, ATP-BINDING PROTEIN"/>
    <property type="match status" value="1"/>
</dbReference>
<reference evidence="6 7" key="1">
    <citation type="submission" date="2016-09" db="EMBL/GenBank/DDBJ databases">
        <title>Alteromonas lipolytica, a new species isolated from sea water.</title>
        <authorList>
            <person name="Wu Y.-H."/>
            <person name="Cheng H."/>
            <person name="Xu X.-W."/>
        </authorList>
    </citation>
    <scope>NUCLEOTIDE SEQUENCE [LARGE SCALE GENOMIC DNA]</scope>
    <source>
        <strain evidence="6 7">JW12</strain>
    </source>
</reference>
<dbReference type="STRING" id="1856405.BFC17_05200"/>
<dbReference type="GO" id="GO:0016887">
    <property type="term" value="F:ATP hydrolysis activity"/>
    <property type="evidence" value="ECO:0007669"/>
    <property type="project" value="InterPro"/>
</dbReference>
<keyword evidence="2" id="KW-0813">Transport</keyword>
<evidence type="ECO:0000313" key="7">
    <source>
        <dbReference type="Proteomes" id="UP000176037"/>
    </source>
</evidence>
<protein>
    <submittedName>
        <fullName evidence="6">Multidrug ABC transporter ATP-binding protein</fullName>
    </submittedName>
</protein>
<accession>A0A1E8FAM2</accession>
<dbReference type="RefSeq" id="WP_070178081.1">
    <property type="nucleotide sequence ID" value="NZ_BMJR01000005.1"/>
</dbReference>
<dbReference type="Pfam" id="PF00005">
    <property type="entry name" value="ABC_tran"/>
    <property type="match status" value="1"/>
</dbReference>
<feature type="domain" description="ABC transporter" evidence="5">
    <location>
        <begin position="2"/>
        <end position="231"/>
    </location>
</feature>
<dbReference type="AlphaFoldDB" id="A0A1E8FAM2"/>
<sequence length="309" mass="34848">MISVKNLSKFYDHFKAVDNLSFDIKPGDIVGFLGPNGAGKSTTMKMLTGFMQPSEGEIYIKEQSLASEAKAIQRDIGYLPEGAPAYGDMTVWQFLHFIADVRRLKGEHRKARLFDVIKRVELADVLNRPIDNLSKGFKRRVGLAQAILHDPDILILDEPTDGLDPNQKHHVRQLIEDLSRDKIVIISTHILEEVSAVCNRVMILANGQLRFDDTPEALRHRSRYCNAVSLKLSYAADISGLAELEGVEEMEIDRKSGLVTLFPEPGKHIFHVINEYVTQRRLPVDTLTLETGRLDEVFRYITTAEVTHG</sequence>
<evidence type="ECO:0000256" key="2">
    <source>
        <dbReference type="ARBA" id="ARBA00022448"/>
    </source>
</evidence>
<comment type="caution">
    <text evidence="6">The sequence shown here is derived from an EMBL/GenBank/DDBJ whole genome shotgun (WGS) entry which is preliminary data.</text>
</comment>
<dbReference type="Gene3D" id="3.40.50.300">
    <property type="entry name" value="P-loop containing nucleotide triphosphate hydrolases"/>
    <property type="match status" value="1"/>
</dbReference>
<evidence type="ECO:0000256" key="3">
    <source>
        <dbReference type="ARBA" id="ARBA00022741"/>
    </source>
</evidence>
<gene>
    <name evidence="6" type="ORF">BFC17_05200</name>
</gene>
<dbReference type="OrthoDB" id="9778547at2"/>
<dbReference type="InterPro" id="IPR003593">
    <property type="entry name" value="AAA+_ATPase"/>
</dbReference>
<evidence type="ECO:0000313" key="6">
    <source>
        <dbReference type="EMBL" id="OFI32553.1"/>
    </source>
</evidence>
<dbReference type="InterPro" id="IPR003439">
    <property type="entry name" value="ABC_transporter-like_ATP-bd"/>
</dbReference>
<dbReference type="EMBL" id="MJIC01000016">
    <property type="protein sequence ID" value="OFI32553.1"/>
    <property type="molecule type" value="Genomic_DNA"/>
</dbReference>
<keyword evidence="3" id="KW-0547">Nucleotide-binding</keyword>
<dbReference type="CDD" id="cd03230">
    <property type="entry name" value="ABC_DR_subfamily_A"/>
    <property type="match status" value="1"/>
</dbReference>
<dbReference type="PROSITE" id="PS50893">
    <property type="entry name" value="ABC_TRANSPORTER_2"/>
    <property type="match status" value="1"/>
</dbReference>
<dbReference type="InterPro" id="IPR027417">
    <property type="entry name" value="P-loop_NTPase"/>
</dbReference>
<dbReference type="SUPFAM" id="SSF52540">
    <property type="entry name" value="P-loop containing nucleoside triphosphate hydrolases"/>
    <property type="match status" value="1"/>
</dbReference>
<name>A0A1E8FAM2_9ALTE</name>
<dbReference type="GO" id="GO:0005524">
    <property type="term" value="F:ATP binding"/>
    <property type="evidence" value="ECO:0007669"/>
    <property type="project" value="UniProtKB-KW"/>
</dbReference>
<evidence type="ECO:0000259" key="5">
    <source>
        <dbReference type="PROSITE" id="PS50893"/>
    </source>
</evidence>
<evidence type="ECO:0000256" key="4">
    <source>
        <dbReference type="ARBA" id="ARBA00022840"/>
    </source>
</evidence>
<organism evidence="6 7">
    <name type="scientific">Alteromonas lipolytica</name>
    <dbReference type="NCBI Taxonomy" id="1856405"/>
    <lineage>
        <taxon>Bacteria</taxon>
        <taxon>Pseudomonadati</taxon>
        <taxon>Pseudomonadota</taxon>
        <taxon>Gammaproteobacteria</taxon>
        <taxon>Alteromonadales</taxon>
        <taxon>Alteromonadaceae</taxon>
        <taxon>Alteromonas/Salinimonas group</taxon>
        <taxon>Alteromonas</taxon>
    </lineage>
</organism>
<comment type="similarity">
    <text evidence="1">Belongs to the ABC transporter superfamily.</text>
</comment>
<dbReference type="Proteomes" id="UP000176037">
    <property type="component" value="Unassembled WGS sequence"/>
</dbReference>
<evidence type="ECO:0000256" key="1">
    <source>
        <dbReference type="ARBA" id="ARBA00005417"/>
    </source>
</evidence>
<keyword evidence="4 6" id="KW-0067">ATP-binding</keyword>
<proteinExistence type="inferred from homology"/>
<keyword evidence="7" id="KW-1185">Reference proteome</keyword>
<dbReference type="SMART" id="SM00382">
    <property type="entry name" value="AAA"/>
    <property type="match status" value="1"/>
</dbReference>